<dbReference type="EMBL" id="SNXC01000013">
    <property type="protein sequence ID" value="TDO96726.1"/>
    <property type="molecule type" value="Genomic_DNA"/>
</dbReference>
<feature type="transmembrane region" description="Helical" evidence="1">
    <location>
        <begin position="98"/>
        <end position="118"/>
    </location>
</feature>
<feature type="transmembrane region" description="Helical" evidence="1">
    <location>
        <begin position="64"/>
        <end position="86"/>
    </location>
</feature>
<evidence type="ECO:0000313" key="2">
    <source>
        <dbReference type="EMBL" id="TDO96726.1"/>
    </source>
</evidence>
<gene>
    <name evidence="2" type="ORF">DFP79_2492</name>
</gene>
<name>A0A4R6M6J9_9GAMM</name>
<keyword evidence="1" id="KW-0812">Transmembrane</keyword>
<reference evidence="2 3" key="1">
    <citation type="submission" date="2019-03" db="EMBL/GenBank/DDBJ databases">
        <title>Genomic Encyclopedia of Type Strains, Phase III (KMG-III): the genomes of soil and plant-associated and newly described type strains.</title>
        <authorList>
            <person name="Whitman W."/>
        </authorList>
    </citation>
    <scope>NUCLEOTIDE SEQUENCE [LARGE SCALE GENOMIC DNA]</scope>
    <source>
        <strain evidence="2 3">CECT 7378</strain>
    </source>
</reference>
<accession>A0A4R6M6J9</accession>
<proteinExistence type="predicted"/>
<evidence type="ECO:0000256" key="1">
    <source>
        <dbReference type="SAM" id="Phobius"/>
    </source>
</evidence>
<feature type="transmembrane region" description="Helical" evidence="1">
    <location>
        <begin position="21"/>
        <end position="44"/>
    </location>
</feature>
<dbReference type="Proteomes" id="UP000294656">
    <property type="component" value="Unassembled WGS sequence"/>
</dbReference>
<organism evidence="2 3">
    <name type="scientific">Marinomonas balearica</name>
    <dbReference type="NCBI Taxonomy" id="491947"/>
    <lineage>
        <taxon>Bacteria</taxon>
        <taxon>Pseudomonadati</taxon>
        <taxon>Pseudomonadota</taxon>
        <taxon>Gammaproteobacteria</taxon>
        <taxon>Oceanospirillales</taxon>
        <taxon>Oceanospirillaceae</taxon>
        <taxon>Marinomonas</taxon>
    </lineage>
</organism>
<keyword evidence="1" id="KW-1133">Transmembrane helix</keyword>
<protein>
    <submittedName>
        <fullName evidence="2">Uncharacterized protein</fullName>
    </submittedName>
</protein>
<dbReference type="AlphaFoldDB" id="A0A4R6M6J9"/>
<feature type="transmembrane region" description="Helical" evidence="1">
    <location>
        <begin position="138"/>
        <end position="159"/>
    </location>
</feature>
<dbReference type="RefSeq" id="WP_133504234.1">
    <property type="nucleotide sequence ID" value="NZ_SNXC01000013.1"/>
</dbReference>
<keyword evidence="1" id="KW-0472">Membrane</keyword>
<keyword evidence="3" id="KW-1185">Reference proteome</keyword>
<sequence>MKEANFYKEFIKKHKKYSSFFKTHLDVIVNLFISLFFAFLPLIISSAVSAYANKKGFFDEFSNLVFSEVMFLYCSSFIAPFFMMSFKKSRSKKPEGNFFDFLSLLLVFYILVAGALMYSGVLGRNLFALDLHESSINYPTTADISIICATFFVWYYCIFTDSYIPNDSMDNYKRNEFEAYREFDEELDR</sequence>
<evidence type="ECO:0000313" key="3">
    <source>
        <dbReference type="Proteomes" id="UP000294656"/>
    </source>
</evidence>
<comment type="caution">
    <text evidence="2">The sequence shown here is derived from an EMBL/GenBank/DDBJ whole genome shotgun (WGS) entry which is preliminary data.</text>
</comment>